<evidence type="ECO:0000313" key="5">
    <source>
        <dbReference type="Proteomes" id="UP000016933"/>
    </source>
</evidence>
<dbReference type="OrthoDB" id="5076485at2759"/>
<dbReference type="HOGENOM" id="CLU_874435_0_0_1"/>
<protein>
    <recommendedName>
        <fullName evidence="3">Yeast cell wall synthesis Kre9/Knh1-like N-terminal domain-containing protein</fullName>
    </recommendedName>
</protein>
<accession>N1PNV4</accession>
<dbReference type="AlphaFoldDB" id="N1PNV4"/>
<feature type="domain" description="Yeast cell wall synthesis Kre9/Knh1-like N-terminal" evidence="3">
    <location>
        <begin position="29"/>
        <end position="113"/>
    </location>
</feature>
<name>N1PNV4_DOTSN</name>
<sequence>MQSFTKRCAVALLTLTTAVTALDGIVAPAEVAAGEEFEVTFQSGNDDNYRVYLAAALAGSNGPTCYLVNSTTLNESVNVTIPASVGPTANYYSIAIADITTGQAATFSNRFNLTGATGEYSDYEDHLGGSPFWSADDLPCSAYQCARQCAQDSYPEDLTETNAYNTMKKCILGCKGVTAAESQTAPAHASSTSGPTATITGMMAVITMSGGSVVTAIETEKEENGSTITEAIIGDATITLNGAARTIGSAHLSLVTKGVAVDDSTTVRFSSTTATMGGSTATDSAASASTSHGAASRMLMAGAAGVAAAGFAGIAFVL</sequence>
<evidence type="ECO:0000256" key="1">
    <source>
        <dbReference type="ARBA" id="ARBA00022729"/>
    </source>
</evidence>
<organism evidence="4 5">
    <name type="scientific">Dothistroma septosporum (strain NZE10 / CBS 128990)</name>
    <name type="common">Red band needle blight fungus</name>
    <name type="synonym">Mycosphaerella pini</name>
    <dbReference type="NCBI Taxonomy" id="675120"/>
    <lineage>
        <taxon>Eukaryota</taxon>
        <taxon>Fungi</taxon>
        <taxon>Dikarya</taxon>
        <taxon>Ascomycota</taxon>
        <taxon>Pezizomycotina</taxon>
        <taxon>Dothideomycetes</taxon>
        <taxon>Dothideomycetidae</taxon>
        <taxon>Mycosphaerellales</taxon>
        <taxon>Mycosphaerellaceae</taxon>
        <taxon>Dothistroma</taxon>
    </lineage>
</organism>
<dbReference type="Proteomes" id="UP000016933">
    <property type="component" value="Unassembled WGS sequence"/>
</dbReference>
<feature type="signal peptide" evidence="2">
    <location>
        <begin position="1"/>
        <end position="21"/>
    </location>
</feature>
<evidence type="ECO:0000256" key="2">
    <source>
        <dbReference type="SAM" id="SignalP"/>
    </source>
</evidence>
<reference evidence="4 5" key="2">
    <citation type="journal article" date="2012" name="PLoS Pathog.">
        <title>Diverse lifestyles and strategies of plant pathogenesis encoded in the genomes of eighteen Dothideomycetes fungi.</title>
        <authorList>
            <person name="Ohm R.A."/>
            <person name="Feau N."/>
            <person name="Henrissat B."/>
            <person name="Schoch C.L."/>
            <person name="Horwitz B.A."/>
            <person name="Barry K.W."/>
            <person name="Condon B.J."/>
            <person name="Copeland A.C."/>
            <person name="Dhillon B."/>
            <person name="Glaser F."/>
            <person name="Hesse C.N."/>
            <person name="Kosti I."/>
            <person name="LaButti K."/>
            <person name="Lindquist E.A."/>
            <person name="Lucas S."/>
            <person name="Salamov A.A."/>
            <person name="Bradshaw R.E."/>
            <person name="Ciuffetti L."/>
            <person name="Hamelin R.C."/>
            <person name="Kema G.H.J."/>
            <person name="Lawrence C."/>
            <person name="Scott J.A."/>
            <person name="Spatafora J.W."/>
            <person name="Turgeon B.G."/>
            <person name="de Wit P.J.G.M."/>
            <person name="Zhong S."/>
            <person name="Goodwin S.B."/>
            <person name="Grigoriev I.V."/>
        </authorList>
    </citation>
    <scope>NUCLEOTIDE SEQUENCE [LARGE SCALE GENOMIC DNA]</scope>
    <source>
        <strain evidence="5">NZE10 / CBS 128990</strain>
    </source>
</reference>
<evidence type="ECO:0000313" key="4">
    <source>
        <dbReference type="EMBL" id="EME45092.1"/>
    </source>
</evidence>
<dbReference type="OMA" id="WGTGPVC"/>
<keyword evidence="5" id="KW-1185">Reference proteome</keyword>
<proteinExistence type="predicted"/>
<dbReference type="EMBL" id="KB446538">
    <property type="protein sequence ID" value="EME45092.1"/>
    <property type="molecule type" value="Genomic_DNA"/>
</dbReference>
<dbReference type="Pfam" id="PF10342">
    <property type="entry name" value="Kre9_KNH"/>
    <property type="match status" value="1"/>
</dbReference>
<feature type="chain" id="PRO_5004109230" description="Yeast cell wall synthesis Kre9/Knh1-like N-terminal domain-containing protein" evidence="2">
    <location>
        <begin position="22"/>
        <end position="318"/>
    </location>
</feature>
<gene>
    <name evidence="4" type="ORF">DOTSEDRAFT_43502</name>
</gene>
<reference evidence="5" key="1">
    <citation type="journal article" date="2012" name="PLoS Genet.">
        <title>The genomes of the fungal plant pathogens Cladosporium fulvum and Dothistroma septosporum reveal adaptation to different hosts and lifestyles but also signatures of common ancestry.</title>
        <authorList>
            <person name="de Wit P.J.G.M."/>
            <person name="van der Burgt A."/>
            <person name="Oekmen B."/>
            <person name="Stergiopoulos I."/>
            <person name="Abd-Elsalam K.A."/>
            <person name="Aerts A.L."/>
            <person name="Bahkali A.H."/>
            <person name="Beenen H.G."/>
            <person name="Chettri P."/>
            <person name="Cox M.P."/>
            <person name="Datema E."/>
            <person name="de Vries R.P."/>
            <person name="Dhillon B."/>
            <person name="Ganley A.R."/>
            <person name="Griffiths S.A."/>
            <person name="Guo Y."/>
            <person name="Hamelin R.C."/>
            <person name="Henrissat B."/>
            <person name="Kabir M.S."/>
            <person name="Jashni M.K."/>
            <person name="Kema G."/>
            <person name="Klaubauf S."/>
            <person name="Lapidus A."/>
            <person name="Levasseur A."/>
            <person name="Lindquist E."/>
            <person name="Mehrabi R."/>
            <person name="Ohm R.A."/>
            <person name="Owen T.J."/>
            <person name="Salamov A."/>
            <person name="Schwelm A."/>
            <person name="Schijlen E."/>
            <person name="Sun H."/>
            <person name="van den Burg H.A."/>
            <person name="van Ham R.C.H.J."/>
            <person name="Zhang S."/>
            <person name="Goodwin S.B."/>
            <person name="Grigoriev I.V."/>
            <person name="Collemare J."/>
            <person name="Bradshaw R.E."/>
        </authorList>
    </citation>
    <scope>NUCLEOTIDE SEQUENCE [LARGE SCALE GENOMIC DNA]</scope>
    <source>
        <strain evidence="5">NZE10 / CBS 128990</strain>
    </source>
</reference>
<keyword evidence="1 2" id="KW-0732">Signal</keyword>
<evidence type="ECO:0000259" key="3">
    <source>
        <dbReference type="Pfam" id="PF10342"/>
    </source>
</evidence>
<dbReference type="eggNOG" id="ENOG502SZXI">
    <property type="taxonomic scope" value="Eukaryota"/>
</dbReference>
<dbReference type="InterPro" id="IPR018466">
    <property type="entry name" value="Kre9/Knh1-like_N"/>
</dbReference>